<dbReference type="AlphaFoldDB" id="A0A1D1XDM5"/>
<evidence type="ECO:0000256" key="5">
    <source>
        <dbReference type="ARBA" id="ARBA00023242"/>
    </source>
</evidence>
<dbReference type="InterPro" id="IPR002100">
    <property type="entry name" value="TF_MADSbox"/>
</dbReference>
<feature type="domain" description="K-box" evidence="8">
    <location>
        <begin position="84"/>
        <end position="176"/>
    </location>
</feature>
<keyword evidence="5" id="KW-0539">Nucleus</keyword>
<evidence type="ECO:0000256" key="6">
    <source>
        <dbReference type="SAM" id="Coils"/>
    </source>
</evidence>
<name>A0A1D1XDM5_9ARAE</name>
<dbReference type="EMBL" id="GDJX01027429">
    <property type="protein sequence ID" value="JAT40507.1"/>
    <property type="molecule type" value="Transcribed_RNA"/>
</dbReference>
<dbReference type="PRINTS" id="PR00404">
    <property type="entry name" value="MADSDOMAIN"/>
</dbReference>
<evidence type="ECO:0000313" key="9">
    <source>
        <dbReference type="EMBL" id="JAT40507.1"/>
    </source>
</evidence>
<dbReference type="GO" id="GO:0000977">
    <property type="term" value="F:RNA polymerase II transcription regulatory region sequence-specific DNA binding"/>
    <property type="evidence" value="ECO:0007669"/>
    <property type="project" value="InterPro"/>
</dbReference>
<evidence type="ECO:0000256" key="4">
    <source>
        <dbReference type="ARBA" id="ARBA00023163"/>
    </source>
</evidence>
<dbReference type="GO" id="GO:0045944">
    <property type="term" value="P:positive regulation of transcription by RNA polymerase II"/>
    <property type="evidence" value="ECO:0007669"/>
    <property type="project" value="InterPro"/>
</dbReference>
<dbReference type="GO" id="GO:0003700">
    <property type="term" value="F:DNA-binding transcription factor activity"/>
    <property type="evidence" value="ECO:0007669"/>
    <property type="project" value="InterPro"/>
</dbReference>
<dbReference type="PANTHER" id="PTHR48019">
    <property type="entry name" value="SERUM RESPONSE FACTOR HOMOLOG"/>
    <property type="match status" value="1"/>
</dbReference>
<dbReference type="CDD" id="cd00265">
    <property type="entry name" value="MADS_MEF2_like"/>
    <property type="match status" value="1"/>
</dbReference>
<keyword evidence="4" id="KW-0804">Transcription</keyword>
<dbReference type="InterPro" id="IPR002487">
    <property type="entry name" value="TF_Kbox"/>
</dbReference>
<dbReference type="Pfam" id="PF00319">
    <property type="entry name" value="SRF-TF"/>
    <property type="match status" value="1"/>
</dbReference>
<dbReference type="PROSITE" id="PS51297">
    <property type="entry name" value="K_BOX"/>
    <property type="match status" value="1"/>
</dbReference>
<keyword evidence="2" id="KW-0805">Transcription regulation</keyword>
<dbReference type="GO" id="GO:0046983">
    <property type="term" value="F:protein dimerization activity"/>
    <property type="evidence" value="ECO:0007669"/>
    <property type="project" value="InterPro"/>
</dbReference>
<dbReference type="GO" id="GO:0005634">
    <property type="term" value="C:nucleus"/>
    <property type="evidence" value="ECO:0007669"/>
    <property type="project" value="UniProtKB-SubCell"/>
</dbReference>
<evidence type="ECO:0000256" key="1">
    <source>
        <dbReference type="ARBA" id="ARBA00004123"/>
    </source>
</evidence>
<dbReference type="SUPFAM" id="SSF55455">
    <property type="entry name" value="SRF-like"/>
    <property type="match status" value="1"/>
</dbReference>
<dbReference type="Pfam" id="PF01486">
    <property type="entry name" value="K-box"/>
    <property type="match status" value="1"/>
</dbReference>
<proteinExistence type="predicted"/>
<reference evidence="9" key="1">
    <citation type="submission" date="2015-07" db="EMBL/GenBank/DDBJ databases">
        <title>Transcriptome Assembly of Anthurium amnicola.</title>
        <authorList>
            <person name="Suzuki J."/>
        </authorList>
    </citation>
    <scope>NUCLEOTIDE SEQUENCE</scope>
</reference>
<dbReference type="InterPro" id="IPR050142">
    <property type="entry name" value="MADS-box/MEF2_TF"/>
</dbReference>
<organism evidence="9">
    <name type="scientific">Anthurium amnicola</name>
    <dbReference type="NCBI Taxonomy" id="1678845"/>
    <lineage>
        <taxon>Eukaryota</taxon>
        <taxon>Viridiplantae</taxon>
        <taxon>Streptophyta</taxon>
        <taxon>Embryophyta</taxon>
        <taxon>Tracheophyta</taxon>
        <taxon>Spermatophyta</taxon>
        <taxon>Magnoliopsida</taxon>
        <taxon>Liliopsida</taxon>
        <taxon>Araceae</taxon>
        <taxon>Pothoideae</taxon>
        <taxon>Potheae</taxon>
        <taxon>Anthurium</taxon>
    </lineage>
</organism>
<sequence>MGRGKIEIKMIENSTNRQVTYSKRKGGLFKKATELSVLCDAQVCLFMISSTKKFFQYCSPSTDTKTILDRYQQTTRIDVWKEQYDEMQRYLSQLKATNSRLRKEIRQRMGDQLEDLDVNELRCLEEDLEASLNSIREKKDKQLTTQTDTYKKKVKSLEDQHRELLHKLELSARFNYGYVDTDTHGYEASAGLANGAGHHMYGFRLQPSHPNLHGVGYGFHELRLA</sequence>
<keyword evidence="6" id="KW-0175">Coiled coil</keyword>
<accession>A0A1D1XDM5</accession>
<feature type="domain" description="MADS-box" evidence="7">
    <location>
        <begin position="1"/>
        <end position="61"/>
    </location>
</feature>
<comment type="subcellular location">
    <subcellularLocation>
        <location evidence="1">Nucleus</location>
    </subcellularLocation>
</comment>
<keyword evidence="3" id="KW-0238">DNA-binding</keyword>
<feature type="coiled-coil region" evidence="6">
    <location>
        <begin position="77"/>
        <end position="167"/>
    </location>
</feature>
<gene>
    <name evidence="9" type="primary">MADS16_1</name>
    <name evidence="9" type="ORF">g.10472</name>
</gene>
<dbReference type="Gene3D" id="3.40.1810.10">
    <property type="entry name" value="Transcription factor, MADS-box"/>
    <property type="match status" value="1"/>
</dbReference>
<evidence type="ECO:0000256" key="3">
    <source>
        <dbReference type="ARBA" id="ARBA00023125"/>
    </source>
</evidence>
<evidence type="ECO:0000256" key="2">
    <source>
        <dbReference type="ARBA" id="ARBA00023015"/>
    </source>
</evidence>
<dbReference type="InterPro" id="IPR033896">
    <property type="entry name" value="MEF2-like_N"/>
</dbReference>
<evidence type="ECO:0000259" key="8">
    <source>
        <dbReference type="PROSITE" id="PS51297"/>
    </source>
</evidence>
<evidence type="ECO:0000259" key="7">
    <source>
        <dbReference type="PROSITE" id="PS50066"/>
    </source>
</evidence>
<dbReference type="InterPro" id="IPR036879">
    <property type="entry name" value="TF_MADSbox_sf"/>
</dbReference>
<dbReference type="PROSITE" id="PS50066">
    <property type="entry name" value="MADS_BOX_2"/>
    <property type="match status" value="1"/>
</dbReference>
<dbReference type="SMART" id="SM00432">
    <property type="entry name" value="MADS"/>
    <property type="match status" value="1"/>
</dbReference>
<protein>
    <submittedName>
        <fullName evidence="9">MADS-box transcription factor 16</fullName>
    </submittedName>
</protein>